<dbReference type="InterPro" id="IPR050493">
    <property type="entry name" value="FAD-dep_Monooxygenase_BioMet"/>
</dbReference>
<dbReference type="NCBIfam" id="NF005313">
    <property type="entry name" value="PRK06847.1"/>
    <property type="match status" value="1"/>
</dbReference>
<dbReference type="RefSeq" id="WP_189788253.1">
    <property type="nucleotide sequence ID" value="NZ_BNAT01000066.1"/>
</dbReference>
<keyword evidence="1" id="KW-0560">Oxidoreductase</keyword>
<proteinExistence type="predicted"/>
<organism evidence="4 5">
    <name type="scientific">Streptomyces capitiformicae</name>
    <dbReference type="NCBI Taxonomy" id="2014920"/>
    <lineage>
        <taxon>Bacteria</taxon>
        <taxon>Bacillati</taxon>
        <taxon>Actinomycetota</taxon>
        <taxon>Actinomycetes</taxon>
        <taxon>Kitasatosporales</taxon>
        <taxon>Streptomycetaceae</taxon>
        <taxon>Streptomyces</taxon>
    </lineage>
</organism>
<reference evidence="4" key="1">
    <citation type="journal article" date="2014" name="Int. J. Syst. Evol. Microbiol.">
        <title>Complete genome sequence of Corynebacterium casei LMG S-19264T (=DSM 44701T), isolated from a smear-ripened cheese.</title>
        <authorList>
            <consortium name="US DOE Joint Genome Institute (JGI-PGF)"/>
            <person name="Walter F."/>
            <person name="Albersmeier A."/>
            <person name="Kalinowski J."/>
            <person name="Ruckert C."/>
        </authorList>
    </citation>
    <scope>NUCLEOTIDE SEQUENCE</scope>
    <source>
        <strain evidence="4">CGMCC 4.7403</strain>
    </source>
</reference>
<accession>A0A918ZS25</accession>
<dbReference type="InterPro" id="IPR002938">
    <property type="entry name" value="FAD-bd"/>
</dbReference>
<dbReference type="AlphaFoldDB" id="A0A918ZS25"/>
<dbReference type="Gene3D" id="3.50.50.60">
    <property type="entry name" value="FAD/NAD(P)-binding domain"/>
    <property type="match status" value="1"/>
</dbReference>
<evidence type="ECO:0000313" key="4">
    <source>
        <dbReference type="EMBL" id="GHE67048.1"/>
    </source>
</evidence>
<dbReference type="PANTHER" id="PTHR13789:SF309">
    <property type="entry name" value="PUTATIVE (AFU_ORTHOLOGUE AFUA_6G14510)-RELATED"/>
    <property type="match status" value="1"/>
</dbReference>
<dbReference type="GO" id="GO:0071949">
    <property type="term" value="F:FAD binding"/>
    <property type="evidence" value="ECO:0007669"/>
    <property type="project" value="InterPro"/>
</dbReference>
<comment type="caution">
    <text evidence="4">The sequence shown here is derived from an EMBL/GenBank/DDBJ whole genome shotgun (WGS) entry which is preliminary data.</text>
</comment>
<dbReference type="Pfam" id="PF01494">
    <property type="entry name" value="FAD_binding_3"/>
    <property type="match status" value="1"/>
</dbReference>
<name>A0A918ZS25_9ACTN</name>
<protein>
    <submittedName>
        <fullName evidence="4">FAD-dependent oxidoreductase</fullName>
    </submittedName>
</protein>
<evidence type="ECO:0000256" key="1">
    <source>
        <dbReference type="ARBA" id="ARBA00023002"/>
    </source>
</evidence>
<keyword evidence="2" id="KW-0503">Monooxygenase</keyword>
<evidence type="ECO:0000256" key="2">
    <source>
        <dbReference type="ARBA" id="ARBA00023033"/>
    </source>
</evidence>
<dbReference type="GO" id="GO:0004497">
    <property type="term" value="F:monooxygenase activity"/>
    <property type="evidence" value="ECO:0007669"/>
    <property type="project" value="UniProtKB-KW"/>
</dbReference>
<dbReference type="PANTHER" id="PTHR13789">
    <property type="entry name" value="MONOOXYGENASE"/>
    <property type="match status" value="1"/>
</dbReference>
<evidence type="ECO:0000313" key="5">
    <source>
        <dbReference type="Proteomes" id="UP000603227"/>
    </source>
</evidence>
<dbReference type="Proteomes" id="UP000603227">
    <property type="component" value="Unassembled WGS sequence"/>
</dbReference>
<feature type="domain" description="FAD-binding" evidence="3">
    <location>
        <begin position="6"/>
        <end position="345"/>
    </location>
</feature>
<sequence>MPAVSTVLVVGGGTAGTAAAILLAEAGVAVDLVELKPDITALGSGITLQGNALRVLRRLGVWEDVKRGGHSHNQLALRAAGAAAGVIVKLDVDRTGGPDLPATVGMYRPALARILMDRVVAMGVKVRTGTTFADLTQDSTGVTVEFTDGSTGRYDLVVGADGIRSATRQALGIDADIQGESLGAWRVIVPRPASVSHTELYYGGPSYISGYCPINDRAMYAYFTEIAQDRMRTTPEEKLAIVRGFAEHYHGPWDEIRETLTDPSAIHYTWFESHLLDGPWHQGRVLLIGDAAHACPPTLAQGAAMALEDAHVLTDILVNRDRVSDEVLESFTMRRLPRTRAIVKASRQIVRWTLARDPGDVPALQAQIAALVTEPA</sequence>
<evidence type="ECO:0000259" key="3">
    <source>
        <dbReference type="Pfam" id="PF01494"/>
    </source>
</evidence>
<dbReference type="SUPFAM" id="SSF51905">
    <property type="entry name" value="FAD/NAD(P)-binding domain"/>
    <property type="match status" value="1"/>
</dbReference>
<gene>
    <name evidence="4" type="ORF">GCM10017771_90770</name>
</gene>
<dbReference type="PRINTS" id="PR00420">
    <property type="entry name" value="RNGMNOXGNASE"/>
</dbReference>
<keyword evidence="5" id="KW-1185">Reference proteome</keyword>
<dbReference type="InterPro" id="IPR036188">
    <property type="entry name" value="FAD/NAD-bd_sf"/>
</dbReference>
<dbReference type="EMBL" id="BNAT01000066">
    <property type="protein sequence ID" value="GHE67048.1"/>
    <property type="molecule type" value="Genomic_DNA"/>
</dbReference>
<reference evidence="4" key="2">
    <citation type="submission" date="2020-09" db="EMBL/GenBank/DDBJ databases">
        <authorList>
            <person name="Sun Q."/>
            <person name="Zhou Y."/>
        </authorList>
    </citation>
    <scope>NUCLEOTIDE SEQUENCE</scope>
    <source>
        <strain evidence="4">CGMCC 4.7403</strain>
    </source>
</reference>